<dbReference type="OrthoDB" id="257177at2157"/>
<dbReference type="EMBL" id="AOID01000033">
    <property type="protein sequence ID" value="ELY66873.1"/>
    <property type="molecule type" value="Genomic_DNA"/>
</dbReference>
<proteinExistence type="predicted"/>
<dbReference type="PATRIC" id="fig|1227496.3.peg.2539"/>
<reference evidence="1 2" key="1">
    <citation type="journal article" date="2014" name="PLoS Genet.">
        <title>Phylogenetically driven sequencing of extremely halophilic archaea reveals strategies for static and dynamic osmo-response.</title>
        <authorList>
            <person name="Becker E.A."/>
            <person name="Seitzer P.M."/>
            <person name="Tritt A."/>
            <person name="Larsen D."/>
            <person name="Krusor M."/>
            <person name="Yao A.I."/>
            <person name="Wu D."/>
            <person name="Madern D."/>
            <person name="Eisen J.A."/>
            <person name="Darling A.E."/>
            <person name="Facciotti M.T."/>
        </authorList>
    </citation>
    <scope>NUCLEOTIDE SEQUENCE [LARGE SCALE GENOMIC DNA]</scope>
    <source>
        <strain evidence="1 2">JCM 10478</strain>
    </source>
</reference>
<evidence type="ECO:0000313" key="1">
    <source>
        <dbReference type="EMBL" id="ELY66873.1"/>
    </source>
</evidence>
<dbReference type="RefSeq" id="WP_006431602.1">
    <property type="nucleotide sequence ID" value="NZ_AOID01000033.1"/>
</dbReference>
<keyword evidence="2" id="KW-1185">Reference proteome</keyword>
<sequence length="69" mass="7204">MATEARRAAAVCTQCHNVIAVRILRDETVQPIGIEGRCACGNETYRVLGTDPLAADEGGDGGPSSRSTD</sequence>
<protein>
    <submittedName>
        <fullName evidence="1">Uncharacterized protein</fullName>
    </submittedName>
</protein>
<gene>
    <name evidence="1" type="ORF">C489_12552</name>
</gene>
<name>L9Y1W7_9EURY</name>
<dbReference type="AlphaFoldDB" id="L9Y1W7"/>
<dbReference type="Proteomes" id="UP000011632">
    <property type="component" value="Unassembled WGS sequence"/>
</dbReference>
<accession>L9Y1W7</accession>
<comment type="caution">
    <text evidence="1">The sequence shown here is derived from an EMBL/GenBank/DDBJ whole genome shotgun (WGS) entry which is preliminary data.</text>
</comment>
<evidence type="ECO:0000313" key="2">
    <source>
        <dbReference type="Proteomes" id="UP000011632"/>
    </source>
</evidence>
<organism evidence="1 2">
    <name type="scientific">Natrinema versiforme JCM 10478</name>
    <dbReference type="NCBI Taxonomy" id="1227496"/>
    <lineage>
        <taxon>Archaea</taxon>
        <taxon>Methanobacteriati</taxon>
        <taxon>Methanobacteriota</taxon>
        <taxon>Stenosarchaea group</taxon>
        <taxon>Halobacteria</taxon>
        <taxon>Halobacteriales</taxon>
        <taxon>Natrialbaceae</taxon>
        <taxon>Natrinema</taxon>
    </lineage>
</organism>